<keyword evidence="3" id="KW-0560">Oxidoreductase</keyword>
<dbReference type="InterPro" id="IPR018170">
    <property type="entry name" value="Aldo/ket_reductase_CS"/>
</dbReference>
<dbReference type="PROSITE" id="PS00062">
    <property type="entry name" value="ALDOKETO_REDUCTASE_2"/>
    <property type="match status" value="1"/>
</dbReference>
<comment type="similarity">
    <text evidence="1">Belongs to the aldo/keto reductase family.</text>
</comment>
<feature type="domain" description="NADP-dependent oxidoreductase" evidence="7">
    <location>
        <begin position="26"/>
        <end position="259"/>
    </location>
</feature>
<dbReference type="KEGG" id="pdh:B9T62_07370"/>
<dbReference type="PANTHER" id="PTHR43827">
    <property type="entry name" value="2,5-DIKETO-D-GLUCONIC ACID REDUCTASE"/>
    <property type="match status" value="1"/>
</dbReference>
<evidence type="ECO:0000259" key="7">
    <source>
        <dbReference type="Pfam" id="PF00248"/>
    </source>
</evidence>
<dbReference type="PANTHER" id="PTHR43827:SF3">
    <property type="entry name" value="NADP-DEPENDENT OXIDOREDUCTASE DOMAIN-CONTAINING PROTEIN"/>
    <property type="match status" value="1"/>
</dbReference>
<keyword evidence="9" id="KW-1185">Reference proteome</keyword>
<dbReference type="SUPFAM" id="SSF51430">
    <property type="entry name" value="NAD(P)-linked oxidoreductase"/>
    <property type="match status" value="1"/>
</dbReference>
<evidence type="ECO:0000256" key="6">
    <source>
        <dbReference type="PIRSR" id="PIRSR000097-3"/>
    </source>
</evidence>
<accession>A0A2Z2KEX9</accession>
<dbReference type="RefSeq" id="WP_087914647.1">
    <property type="nucleotide sequence ID" value="NZ_CP021780.1"/>
</dbReference>
<evidence type="ECO:0000256" key="2">
    <source>
        <dbReference type="ARBA" id="ARBA00022857"/>
    </source>
</evidence>
<dbReference type="FunFam" id="3.20.20.100:FF:000015">
    <property type="entry name" value="Oxidoreductase, aldo/keto reductase family"/>
    <property type="match status" value="1"/>
</dbReference>
<dbReference type="OrthoDB" id="9804790at2"/>
<evidence type="ECO:0000256" key="3">
    <source>
        <dbReference type="ARBA" id="ARBA00023002"/>
    </source>
</evidence>
<evidence type="ECO:0000256" key="5">
    <source>
        <dbReference type="PIRSR" id="PIRSR000097-2"/>
    </source>
</evidence>
<dbReference type="PRINTS" id="PR00069">
    <property type="entry name" value="ALDKETRDTASE"/>
</dbReference>
<organism evidence="8 9">
    <name type="scientific">Paenibacillus donghaensis</name>
    <dbReference type="NCBI Taxonomy" id="414771"/>
    <lineage>
        <taxon>Bacteria</taxon>
        <taxon>Bacillati</taxon>
        <taxon>Bacillota</taxon>
        <taxon>Bacilli</taxon>
        <taxon>Bacillales</taxon>
        <taxon>Paenibacillaceae</taxon>
        <taxon>Paenibacillus</taxon>
    </lineage>
</organism>
<feature type="active site" description="Proton donor" evidence="4">
    <location>
        <position position="52"/>
    </location>
</feature>
<dbReference type="InterPro" id="IPR020471">
    <property type="entry name" value="AKR"/>
</dbReference>
<dbReference type="AlphaFoldDB" id="A0A2Z2KEX9"/>
<evidence type="ECO:0000313" key="8">
    <source>
        <dbReference type="EMBL" id="ASA20629.1"/>
    </source>
</evidence>
<evidence type="ECO:0000313" key="9">
    <source>
        <dbReference type="Proteomes" id="UP000249890"/>
    </source>
</evidence>
<dbReference type="PROSITE" id="PS00063">
    <property type="entry name" value="ALDOKETO_REDUCTASE_3"/>
    <property type="match status" value="1"/>
</dbReference>
<dbReference type="Pfam" id="PF00248">
    <property type="entry name" value="Aldo_ket_red"/>
    <property type="match status" value="1"/>
</dbReference>
<proteinExistence type="inferred from homology"/>
<name>A0A2Z2KEX9_9BACL</name>
<feature type="binding site" evidence="5">
    <location>
        <position position="110"/>
    </location>
    <ligand>
        <name>substrate</name>
    </ligand>
</feature>
<feature type="site" description="Lowers pKa of active site Tyr" evidence="6">
    <location>
        <position position="77"/>
    </location>
</feature>
<dbReference type="Gene3D" id="3.20.20.100">
    <property type="entry name" value="NADP-dependent oxidoreductase domain"/>
    <property type="match status" value="1"/>
</dbReference>
<evidence type="ECO:0000256" key="1">
    <source>
        <dbReference type="ARBA" id="ARBA00007905"/>
    </source>
</evidence>
<dbReference type="Proteomes" id="UP000249890">
    <property type="component" value="Chromosome"/>
</dbReference>
<reference evidence="8 9" key="1">
    <citation type="submission" date="2017-06" db="EMBL/GenBank/DDBJ databases">
        <title>Complete genome sequence of Paenibacillus donghaensis KCTC 13049T isolated from East Sea sediment, South Korea.</title>
        <authorList>
            <person name="Jung B.K."/>
            <person name="Hong S.-J."/>
            <person name="Shin J.-H."/>
        </authorList>
    </citation>
    <scope>NUCLEOTIDE SEQUENCE [LARGE SCALE GENOMIC DNA]</scope>
    <source>
        <strain evidence="8 9">KCTC 13049</strain>
    </source>
</reference>
<dbReference type="GO" id="GO:0016616">
    <property type="term" value="F:oxidoreductase activity, acting on the CH-OH group of donors, NAD or NADP as acceptor"/>
    <property type="evidence" value="ECO:0007669"/>
    <property type="project" value="UniProtKB-ARBA"/>
</dbReference>
<evidence type="ECO:0000256" key="4">
    <source>
        <dbReference type="PIRSR" id="PIRSR000097-1"/>
    </source>
</evidence>
<dbReference type="PROSITE" id="PS00798">
    <property type="entry name" value="ALDOKETO_REDUCTASE_1"/>
    <property type="match status" value="1"/>
</dbReference>
<gene>
    <name evidence="8" type="ORF">B9T62_07370</name>
</gene>
<sequence length="274" mass="30646">MKHITDSVILNNGVAMPWFGIGTYKAEGREVADAVSTALELGYRSIDTAAVYGNEQEVGESIASSGVARSDLFVTTKVWNNDQGYDSTLRAFETSSKKLGLDMIDLYLIHWPGVDKYKDTWRALERLKEEGRVRAIGVSNFQIHHLQELLKDSSTAPAVNQVELHPRFIQKELHDFCTAHQIQIEAWAPLMKGRLQDNELLQGIAAQYGKSVSQVILRWELQNQIVIIPKSVTASRIKENSEIFDFELTDAEVQAISGLDAGERIGSDPDKLLF</sequence>
<dbReference type="PIRSF" id="PIRSF000097">
    <property type="entry name" value="AKR"/>
    <property type="match status" value="1"/>
</dbReference>
<protein>
    <submittedName>
        <fullName evidence="8">Aldo/keto reductase</fullName>
    </submittedName>
</protein>
<keyword evidence="2" id="KW-0521">NADP</keyword>
<dbReference type="InterPro" id="IPR036812">
    <property type="entry name" value="NAD(P)_OxRdtase_dom_sf"/>
</dbReference>
<dbReference type="EMBL" id="CP021780">
    <property type="protein sequence ID" value="ASA20629.1"/>
    <property type="molecule type" value="Genomic_DNA"/>
</dbReference>
<dbReference type="InterPro" id="IPR023210">
    <property type="entry name" value="NADP_OxRdtase_dom"/>
</dbReference>